<gene>
    <name evidence="1" type="ORF">TPAR_07591</name>
</gene>
<proteinExistence type="predicted"/>
<dbReference type="AlphaFoldDB" id="A0A2S4KPV6"/>
<dbReference type="Proteomes" id="UP000237481">
    <property type="component" value="Unassembled WGS sequence"/>
</dbReference>
<evidence type="ECO:0000313" key="1">
    <source>
        <dbReference type="EMBL" id="POR32210.1"/>
    </source>
</evidence>
<keyword evidence="2" id="KW-1185">Reference proteome</keyword>
<comment type="caution">
    <text evidence="1">The sequence shown here is derived from an EMBL/GenBank/DDBJ whole genome shotgun (WGS) entry which is preliminary data.</text>
</comment>
<reference evidence="1 2" key="1">
    <citation type="submission" date="2018-01" db="EMBL/GenBank/DDBJ databases">
        <title>Harnessing the power of phylogenomics to disentangle the directionality and signatures of interkingdom host jumping in the parasitic fungal genus Tolypocladium.</title>
        <authorList>
            <person name="Quandt C.A."/>
            <person name="Patterson W."/>
            <person name="Spatafora J.W."/>
        </authorList>
    </citation>
    <scope>NUCLEOTIDE SEQUENCE [LARGE SCALE GENOMIC DNA]</scope>
    <source>
        <strain evidence="1 2">NRBC 100945</strain>
    </source>
</reference>
<protein>
    <submittedName>
        <fullName evidence="1">Uncharacterized protein</fullName>
    </submittedName>
</protein>
<name>A0A2S4KPV6_9HYPO</name>
<evidence type="ECO:0000313" key="2">
    <source>
        <dbReference type="Proteomes" id="UP000237481"/>
    </source>
</evidence>
<accession>A0A2S4KPV6</accession>
<sequence length="129" mass="14985">MNTTRIVALDERIADNDDRLFQRITQEFGDSFSASRCDISKFEPFLIQLFHSQVEDRIVIFRHRPSKTLLGCIRVLEGDENQKKQDDKKQGTETTVWEIMEAKGVYAGLIPAGCRFEAMYVELRLITKR</sequence>
<organism evidence="1 2">
    <name type="scientific">Tolypocladium paradoxum</name>
    <dbReference type="NCBI Taxonomy" id="94208"/>
    <lineage>
        <taxon>Eukaryota</taxon>
        <taxon>Fungi</taxon>
        <taxon>Dikarya</taxon>
        <taxon>Ascomycota</taxon>
        <taxon>Pezizomycotina</taxon>
        <taxon>Sordariomycetes</taxon>
        <taxon>Hypocreomycetidae</taxon>
        <taxon>Hypocreales</taxon>
        <taxon>Ophiocordycipitaceae</taxon>
        <taxon>Tolypocladium</taxon>
    </lineage>
</organism>
<dbReference type="OrthoDB" id="5145117at2759"/>
<dbReference type="EMBL" id="PKSG01000889">
    <property type="protein sequence ID" value="POR32210.1"/>
    <property type="molecule type" value="Genomic_DNA"/>
</dbReference>